<reference evidence="13" key="2">
    <citation type="submission" date="2023-07" db="EMBL/GenBank/DDBJ databases">
        <authorList>
            <person name="Aydin F."/>
            <person name="Tarhane S."/>
            <person name="Saticioglu I.B."/>
            <person name="Karakaya E."/>
            <person name="Abay S."/>
            <person name="Guran O."/>
            <person name="Bozkurt E."/>
            <person name="Uzum N."/>
            <person name="Olgun K."/>
            <person name="Jablonski D."/>
        </authorList>
    </citation>
    <scope>NUCLEOTIDE SEQUENCE</scope>
    <source>
        <strain evidence="13">Faydin-H75</strain>
    </source>
</reference>
<dbReference type="GO" id="GO:0016020">
    <property type="term" value="C:membrane"/>
    <property type="evidence" value="ECO:0007669"/>
    <property type="project" value="UniProtKB-SubCell"/>
</dbReference>
<feature type="transmembrane region" description="Helical" evidence="11">
    <location>
        <begin position="322"/>
        <end position="342"/>
    </location>
</feature>
<keyword evidence="7 11" id="KW-0862">Zinc</keyword>
<dbReference type="EC" id="3.4.24.-" evidence="11"/>
<keyword evidence="4" id="KW-0645">Protease</keyword>
<keyword evidence="10 11" id="KW-0472">Membrane</keyword>
<dbReference type="EMBL" id="JAUYZK010000004">
    <property type="protein sequence ID" value="MDP2538944.1"/>
    <property type="molecule type" value="Genomic_DNA"/>
</dbReference>
<evidence type="ECO:0000256" key="8">
    <source>
        <dbReference type="ARBA" id="ARBA00022989"/>
    </source>
</evidence>
<evidence type="ECO:0000256" key="4">
    <source>
        <dbReference type="ARBA" id="ARBA00022670"/>
    </source>
</evidence>
<evidence type="ECO:0000259" key="12">
    <source>
        <dbReference type="SMART" id="SM00228"/>
    </source>
</evidence>
<evidence type="ECO:0000313" key="16">
    <source>
        <dbReference type="Proteomes" id="UP001240777"/>
    </source>
</evidence>
<evidence type="ECO:0000313" key="15">
    <source>
        <dbReference type="Proteomes" id="UP001177258"/>
    </source>
</evidence>
<dbReference type="PANTHER" id="PTHR42837:SF2">
    <property type="entry name" value="MEMBRANE METALLOPROTEASE ARASP2, CHLOROPLASTIC-RELATED"/>
    <property type="match status" value="1"/>
</dbReference>
<organism evidence="14 15">
    <name type="scientific">Helicobacter cappadocius</name>
    <dbReference type="NCBI Taxonomy" id="3063998"/>
    <lineage>
        <taxon>Bacteria</taxon>
        <taxon>Pseudomonadati</taxon>
        <taxon>Campylobacterota</taxon>
        <taxon>Epsilonproteobacteria</taxon>
        <taxon>Campylobacterales</taxon>
        <taxon>Helicobacteraceae</taxon>
        <taxon>Helicobacter</taxon>
    </lineage>
</organism>
<dbReference type="PANTHER" id="PTHR42837">
    <property type="entry name" value="REGULATOR OF SIGMA-E PROTEASE RSEP"/>
    <property type="match status" value="1"/>
</dbReference>
<evidence type="ECO:0000256" key="5">
    <source>
        <dbReference type="ARBA" id="ARBA00022692"/>
    </source>
</evidence>
<reference evidence="14 16" key="1">
    <citation type="submission" date="2023-07" db="EMBL/GenBank/DDBJ databases">
        <title>Unpublished Manusciprt.</title>
        <authorList>
            <person name="Aydin F."/>
            <person name="Tarhane S."/>
            <person name="Saticioglu I.B."/>
            <person name="Karakaya E."/>
            <person name="Abay S."/>
            <person name="Guran O."/>
            <person name="Bozkurt E."/>
            <person name="Uzum N."/>
            <person name="Olgun K."/>
            <person name="Jablonski D."/>
        </authorList>
    </citation>
    <scope>NUCLEOTIDE SEQUENCE</scope>
    <source>
        <strain evidence="16">faydin-H75</strain>
        <strain evidence="14">Faydin-H76</strain>
    </source>
</reference>
<evidence type="ECO:0000256" key="6">
    <source>
        <dbReference type="ARBA" id="ARBA00022801"/>
    </source>
</evidence>
<evidence type="ECO:0000256" key="10">
    <source>
        <dbReference type="ARBA" id="ARBA00023136"/>
    </source>
</evidence>
<keyword evidence="11" id="KW-0479">Metal-binding</keyword>
<sequence>MWIILSLLILSFLVFFHELGHFLVAKLFGVSVEVFSIGFGKKIFKKTYKGTQYALSAIPLGGYVKLKGQDDTNPLATSDDIDSYSNKNHFQKIAILLAGPFFNFILAFLIYIVVALMGQKVILPIVGELQAGMPASISGLMSGDYIRYINGKEVKSWKELNMAIMDAKGEVKVIFQRDGVLKETSIIPKIMESKNIFGEKIQRNFIGIISKGEIGVVKYSFLSSLSYAYEQTFQASKMILQGVEKMISGIVPINQVGGVISIVDFISQASQSGWVVLLTLVALISVNLGVMNLLPIPALDGGQILFNLYEMVSRRKMSENSLYYLTILGWVLLIGLMALGVYNDIHRLVFHG</sequence>
<comment type="similarity">
    <text evidence="3 11">Belongs to the peptidase M50B family.</text>
</comment>
<dbReference type="Proteomes" id="UP001177258">
    <property type="component" value="Unassembled WGS sequence"/>
</dbReference>
<evidence type="ECO:0000256" key="3">
    <source>
        <dbReference type="ARBA" id="ARBA00007931"/>
    </source>
</evidence>
<keyword evidence="6 11" id="KW-0378">Hydrolase</keyword>
<proteinExistence type="inferred from homology"/>
<keyword evidence="16" id="KW-1185">Reference proteome</keyword>
<keyword evidence="8 11" id="KW-1133">Transmembrane helix</keyword>
<dbReference type="GO" id="GO:0006508">
    <property type="term" value="P:proteolysis"/>
    <property type="evidence" value="ECO:0007669"/>
    <property type="project" value="UniProtKB-KW"/>
</dbReference>
<evidence type="ECO:0000256" key="1">
    <source>
        <dbReference type="ARBA" id="ARBA00001947"/>
    </source>
</evidence>
<feature type="transmembrane region" description="Helical" evidence="11">
    <location>
        <begin position="273"/>
        <end position="294"/>
    </location>
</feature>
<evidence type="ECO:0000256" key="11">
    <source>
        <dbReference type="RuleBase" id="RU362031"/>
    </source>
</evidence>
<reference evidence="13 15" key="3">
    <citation type="journal article" date="2024" name="Syst. Appl. Microbiol.">
        <title>Helicobacter cappadocius sp. nov., from lizards: The first psychrotrophic Helicobacter species.</title>
        <authorList>
            <person name="Aydin F."/>
            <person name="Tarhane S."/>
            <person name="Karakaya E."/>
            <person name="Abay S."/>
            <person name="Kayman T."/>
            <person name="Guran O."/>
            <person name="Bozkurt E."/>
            <person name="Uzum N."/>
            <person name="Avci A."/>
            <person name="Olgun K."/>
            <person name="Jablonski D."/>
            <person name="Guran C."/>
            <person name="Burcin Saticioglu I."/>
        </authorList>
    </citation>
    <scope>NUCLEOTIDE SEQUENCE [LARGE SCALE GENOMIC DNA]</scope>
    <source>
        <strain evidence="13">Faydin-H75</strain>
        <strain evidence="15">faydin-H76</strain>
    </source>
</reference>
<dbReference type="GO" id="GO:0046872">
    <property type="term" value="F:metal ion binding"/>
    <property type="evidence" value="ECO:0007669"/>
    <property type="project" value="UniProtKB-KW"/>
</dbReference>
<dbReference type="EMBL" id="JAUPEV010000003">
    <property type="protein sequence ID" value="MDO7252900.1"/>
    <property type="molecule type" value="Genomic_DNA"/>
</dbReference>
<protein>
    <recommendedName>
        <fullName evidence="11">Zinc metalloprotease</fullName>
        <ecNumber evidence="11">3.4.24.-</ecNumber>
    </recommendedName>
</protein>
<dbReference type="Pfam" id="PF02163">
    <property type="entry name" value="Peptidase_M50"/>
    <property type="match status" value="1"/>
</dbReference>
<evidence type="ECO:0000313" key="13">
    <source>
        <dbReference type="EMBL" id="MDO7252900.1"/>
    </source>
</evidence>
<name>A0AA90PKU7_9HELI</name>
<dbReference type="CDD" id="cd06163">
    <property type="entry name" value="S2P-M50_PDZ_RseP-like"/>
    <property type="match status" value="1"/>
</dbReference>
<feature type="domain" description="PDZ" evidence="12">
    <location>
        <begin position="110"/>
        <end position="179"/>
    </location>
</feature>
<dbReference type="RefSeq" id="WP_305516744.1">
    <property type="nucleotide sequence ID" value="NZ_JAUPEV010000003.1"/>
</dbReference>
<gene>
    <name evidence="14" type="primary">rseP</name>
    <name evidence="13" type="ORF">Q5I04_03100</name>
    <name evidence="14" type="ORF">Q5I06_04035</name>
</gene>
<dbReference type="InterPro" id="IPR036034">
    <property type="entry name" value="PDZ_sf"/>
</dbReference>
<evidence type="ECO:0000256" key="2">
    <source>
        <dbReference type="ARBA" id="ARBA00004141"/>
    </source>
</evidence>
<dbReference type="SMART" id="SM00228">
    <property type="entry name" value="PDZ"/>
    <property type="match status" value="1"/>
</dbReference>
<dbReference type="InterPro" id="IPR004387">
    <property type="entry name" value="Pept_M50_Zn"/>
</dbReference>
<comment type="subcellular location">
    <subcellularLocation>
        <location evidence="2">Membrane</location>
        <topology evidence="2">Multi-pass membrane protein</topology>
    </subcellularLocation>
</comment>
<keyword evidence="5 11" id="KW-0812">Transmembrane</keyword>
<evidence type="ECO:0000256" key="9">
    <source>
        <dbReference type="ARBA" id="ARBA00023049"/>
    </source>
</evidence>
<dbReference type="InterPro" id="IPR008915">
    <property type="entry name" value="Peptidase_M50"/>
</dbReference>
<evidence type="ECO:0000313" key="14">
    <source>
        <dbReference type="EMBL" id="MDP2538944.1"/>
    </source>
</evidence>
<dbReference type="SUPFAM" id="SSF50156">
    <property type="entry name" value="PDZ domain-like"/>
    <property type="match status" value="1"/>
</dbReference>
<dbReference type="InterPro" id="IPR001478">
    <property type="entry name" value="PDZ"/>
</dbReference>
<feature type="transmembrane region" description="Helical" evidence="11">
    <location>
        <begin position="93"/>
        <end position="114"/>
    </location>
</feature>
<comment type="caution">
    <text evidence="14">The sequence shown here is derived from an EMBL/GenBank/DDBJ whole genome shotgun (WGS) entry which is preliminary data.</text>
</comment>
<keyword evidence="9 11" id="KW-0482">Metalloprotease</keyword>
<dbReference type="NCBIfam" id="TIGR00054">
    <property type="entry name" value="RIP metalloprotease RseP"/>
    <property type="match status" value="2"/>
</dbReference>
<comment type="cofactor">
    <cofactor evidence="1 11">
        <name>Zn(2+)</name>
        <dbReference type="ChEBI" id="CHEBI:29105"/>
    </cofactor>
</comment>
<dbReference type="GO" id="GO:0004222">
    <property type="term" value="F:metalloendopeptidase activity"/>
    <property type="evidence" value="ECO:0007669"/>
    <property type="project" value="InterPro"/>
</dbReference>
<dbReference type="Gene3D" id="2.30.42.10">
    <property type="match status" value="1"/>
</dbReference>
<dbReference type="AlphaFoldDB" id="A0AA90PKU7"/>
<evidence type="ECO:0000256" key="7">
    <source>
        <dbReference type="ARBA" id="ARBA00022833"/>
    </source>
</evidence>
<accession>A0AA90PKU7</accession>
<dbReference type="Proteomes" id="UP001240777">
    <property type="component" value="Unassembled WGS sequence"/>
</dbReference>